<dbReference type="Proteomes" id="UP000295252">
    <property type="component" value="Chromosome IX"/>
</dbReference>
<keyword evidence="2" id="KW-1185">Reference proteome</keyword>
<proteinExistence type="predicted"/>
<evidence type="ECO:0008006" key="3">
    <source>
        <dbReference type="Google" id="ProtNLM"/>
    </source>
</evidence>
<name>A0A068TZ76_COFCA</name>
<dbReference type="PhylomeDB" id="A0A068TZ76"/>
<protein>
    <recommendedName>
        <fullName evidence="3">Rhamnogalacturonan lyase domain-containing protein</fullName>
    </recommendedName>
</protein>
<sequence>MGDYKSDLDINLRPVWYANSIEFVFTPPRNGPKFWEIGIPDRTTAAGFYVPDGNPRLENPLFINHPEKSPLNPN</sequence>
<gene>
    <name evidence="1" type="ORF">GSCOC_T00036706001</name>
</gene>
<accession>A0A068TZ76</accession>
<evidence type="ECO:0000313" key="1">
    <source>
        <dbReference type="EMBL" id="CDP01605.1"/>
    </source>
</evidence>
<dbReference type="STRING" id="49390.A0A068TZ76"/>
<evidence type="ECO:0000313" key="2">
    <source>
        <dbReference type="Proteomes" id="UP000295252"/>
    </source>
</evidence>
<organism evidence="1 2">
    <name type="scientific">Coffea canephora</name>
    <name type="common">Robusta coffee</name>
    <dbReference type="NCBI Taxonomy" id="49390"/>
    <lineage>
        <taxon>Eukaryota</taxon>
        <taxon>Viridiplantae</taxon>
        <taxon>Streptophyta</taxon>
        <taxon>Embryophyta</taxon>
        <taxon>Tracheophyta</taxon>
        <taxon>Spermatophyta</taxon>
        <taxon>Magnoliopsida</taxon>
        <taxon>eudicotyledons</taxon>
        <taxon>Gunneridae</taxon>
        <taxon>Pentapetalae</taxon>
        <taxon>asterids</taxon>
        <taxon>lamiids</taxon>
        <taxon>Gentianales</taxon>
        <taxon>Rubiaceae</taxon>
        <taxon>Ixoroideae</taxon>
        <taxon>Gardenieae complex</taxon>
        <taxon>Bertiereae - Coffeeae clade</taxon>
        <taxon>Coffeeae</taxon>
        <taxon>Coffea</taxon>
    </lineage>
</organism>
<dbReference type="InterPro" id="IPR051850">
    <property type="entry name" value="Polysacch_Lyase_4"/>
</dbReference>
<dbReference type="AlphaFoldDB" id="A0A068TZ76"/>
<dbReference type="PANTHER" id="PTHR32018">
    <property type="entry name" value="RHAMNOGALACTURONATE LYASE FAMILY PROTEIN"/>
    <property type="match status" value="1"/>
</dbReference>
<dbReference type="OrthoDB" id="2130367at2759"/>
<dbReference type="InParanoid" id="A0A068TZ76"/>
<dbReference type="EMBL" id="HG739091">
    <property type="protein sequence ID" value="CDP01605.1"/>
    <property type="molecule type" value="Genomic_DNA"/>
</dbReference>
<dbReference type="PANTHER" id="PTHR32018:SF1">
    <property type="entry name" value="RHAMNOGALACTURONAN ENDOLYASE"/>
    <property type="match status" value="1"/>
</dbReference>
<dbReference type="Gramene" id="CDP01605">
    <property type="protein sequence ID" value="CDP01605"/>
    <property type="gene ID" value="GSCOC_T00036706001"/>
</dbReference>
<reference evidence="2" key="1">
    <citation type="journal article" date="2014" name="Science">
        <title>The coffee genome provides insight into the convergent evolution of caffeine biosynthesis.</title>
        <authorList>
            <person name="Denoeud F."/>
            <person name="Carretero-Paulet L."/>
            <person name="Dereeper A."/>
            <person name="Droc G."/>
            <person name="Guyot R."/>
            <person name="Pietrella M."/>
            <person name="Zheng C."/>
            <person name="Alberti A."/>
            <person name="Anthony F."/>
            <person name="Aprea G."/>
            <person name="Aury J.M."/>
            <person name="Bento P."/>
            <person name="Bernard M."/>
            <person name="Bocs S."/>
            <person name="Campa C."/>
            <person name="Cenci A."/>
            <person name="Combes M.C."/>
            <person name="Crouzillat D."/>
            <person name="Da Silva C."/>
            <person name="Daddiego L."/>
            <person name="De Bellis F."/>
            <person name="Dussert S."/>
            <person name="Garsmeur O."/>
            <person name="Gayraud T."/>
            <person name="Guignon V."/>
            <person name="Jahn K."/>
            <person name="Jamilloux V."/>
            <person name="Joet T."/>
            <person name="Labadie K."/>
            <person name="Lan T."/>
            <person name="Leclercq J."/>
            <person name="Lepelley M."/>
            <person name="Leroy T."/>
            <person name="Li L.T."/>
            <person name="Librado P."/>
            <person name="Lopez L."/>
            <person name="Munoz A."/>
            <person name="Noel B."/>
            <person name="Pallavicini A."/>
            <person name="Perrotta G."/>
            <person name="Poncet V."/>
            <person name="Pot D."/>
            <person name="Priyono X."/>
            <person name="Rigoreau M."/>
            <person name="Rouard M."/>
            <person name="Rozas J."/>
            <person name="Tranchant-Dubreuil C."/>
            <person name="VanBuren R."/>
            <person name="Zhang Q."/>
            <person name="Andrade A.C."/>
            <person name="Argout X."/>
            <person name="Bertrand B."/>
            <person name="de Kochko A."/>
            <person name="Graziosi G."/>
            <person name="Henry R.J."/>
            <person name="Jayarama X."/>
            <person name="Ming R."/>
            <person name="Nagai C."/>
            <person name="Rounsley S."/>
            <person name="Sankoff D."/>
            <person name="Giuliano G."/>
            <person name="Albert V.A."/>
            <person name="Wincker P."/>
            <person name="Lashermes P."/>
        </authorList>
    </citation>
    <scope>NUCLEOTIDE SEQUENCE [LARGE SCALE GENOMIC DNA]</scope>
    <source>
        <strain evidence="2">cv. DH200-94</strain>
    </source>
</reference>